<evidence type="ECO:0000313" key="2">
    <source>
        <dbReference type="Proteomes" id="UP000029861"/>
    </source>
</evidence>
<gene>
    <name evidence="1" type="ORF">LS80_006680</name>
</gene>
<accession>A0A4U8TGM8</accession>
<dbReference type="AlphaFoldDB" id="A0A4U8TGM8"/>
<comment type="caution">
    <text evidence="1">The sequence shown here is derived from an EMBL/GenBank/DDBJ whole genome shotgun (WGS) entry which is preliminary data.</text>
</comment>
<dbReference type="Proteomes" id="UP000029861">
    <property type="component" value="Unassembled WGS sequence"/>
</dbReference>
<dbReference type="EMBL" id="JRPK02000021">
    <property type="protein sequence ID" value="TLD97907.1"/>
    <property type="molecule type" value="Genomic_DNA"/>
</dbReference>
<proteinExistence type="predicted"/>
<organism evidence="1 2">
    <name type="scientific">Helicobacter trogontum</name>
    <dbReference type="NCBI Taxonomy" id="50960"/>
    <lineage>
        <taxon>Bacteria</taxon>
        <taxon>Pseudomonadati</taxon>
        <taxon>Campylobacterota</taxon>
        <taxon>Epsilonproteobacteria</taxon>
        <taxon>Campylobacterales</taxon>
        <taxon>Helicobacteraceae</taxon>
        <taxon>Helicobacter</taxon>
    </lineage>
</organism>
<protein>
    <submittedName>
        <fullName evidence="1">Uncharacterized protein</fullName>
    </submittedName>
</protein>
<reference evidence="1 2" key="1">
    <citation type="journal article" date="2014" name="Genome Announc.">
        <title>Draft genome sequences of eight enterohepatic helicobacter species isolated from both laboratory and wild rodents.</title>
        <authorList>
            <person name="Sheh A."/>
            <person name="Shen Z."/>
            <person name="Fox J.G."/>
        </authorList>
    </citation>
    <scope>NUCLEOTIDE SEQUENCE [LARGE SCALE GENOMIC DNA]</scope>
    <source>
        <strain evidence="1 2">ATCC 49310</strain>
    </source>
</reference>
<sequence length="116" mass="13689">MLIGCGATKISSDEAFKYERMYEQQSSNIEKPKTKYKYVQTQNIKLEGYSNYDDINYGYAMQVTYGQGDINIVNTWFYEDDKLQAIFQSSPFLDTSALMYLNPLHNYAYRFTDYRL</sequence>
<name>A0A4U8TGM8_9HELI</name>
<evidence type="ECO:0000313" key="1">
    <source>
        <dbReference type="EMBL" id="TLD97907.1"/>
    </source>
</evidence>
<dbReference type="RefSeq" id="WP_034319320.1">
    <property type="nucleotide sequence ID" value="NZ_FZNF01000011.1"/>
</dbReference>